<dbReference type="SUPFAM" id="SSF49785">
    <property type="entry name" value="Galactose-binding domain-like"/>
    <property type="match status" value="1"/>
</dbReference>
<evidence type="ECO:0008006" key="3">
    <source>
        <dbReference type="Google" id="ProtNLM"/>
    </source>
</evidence>
<sequence>MFLLCFLTVTTVVWQEDFTQETPTMNQLYDYTIDIDYRDGVVSLTGEPQFNDFTAAWFYVDEDIAFRDTDVLELVVKIKSNNVRLRYFYRREDRAVYFCGERIIQADDQWQKVEIPFSEAQPFYGSDYPLALTPGTKPCLYLFISNELPGTFDVEIDWISISHAFLKKEER</sequence>
<organism evidence="1 2">
    <name type="scientific">candidate division TA06 bacterium DG_78</name>
    <dbReference type="NCBI Taxonomy" id="1703772"/>
    <lineage>
        <taxon>Bacteria</taxon>
        <taxon>Bacteria division TA06</taxon>
    </lineage>
</organism>
<evidence type="ECO:0000313" key="1">
    <source>
        <dbReference type="EMBL" id="KPJ70952.1"/>
    </source>
</evidence>
<protein>
    <recommendedName>
        <fullName evidence="3">CBM11 domain-containing protein</fullName>
    </recommendedName>
</protein>
<gene>
    <name evidence="1" type="ORF">AMJ52_09255</name>
</gene>
<dbReference type="AlphaFoldDB" id="A0A0S7Y8E5"/>
<accession>A0A0S7Y8E5</accession>
<comment type="caution">
    <text evidence="1">The sequence shown here is derived from an EMBL/GenBank/DDBJ whole genome shotgun (WGS) entry which is preliminary data.</text>
</comment>
<evidence type="ECO:0000313" key="2">
    <source>
        <dbReference type="Proteomes" id="UP000051012"/>
    </source>
</evidence>
<dbReference type="EMBL" id="LJNI01000149">
    <property type="protein sequence ID" value="KPJ70952.1"/>
    <property type="molecule type" value="Genomic_DNA"/>
</dbReference>
<proteinExistence type="predicted"/>
<dbReference type="InterPro" id="IPR008979">
    <property type="entry name" value="Galactose-bd-like_sf"/>
</dbReference>
<name>A0A0S7Y8E5_UNCT6</name>
<dbReference type="Proteomes" id="UP000051012">
    <property type="component" value="Unassembled WGS sequence"/>
</dbReference>
<reference evidence="1 2" key="1">
    <citation type="journal article" date="2015" name="Microbiome">
        <title>Genomic resolution of linkages in carbon, nitrogen, and sulfur cycling among widespread estuary sediment bacteria.</title>
        <authorList>
            <person name="Baker B.J."/>
            <person name="Lazar C.S."/>
            <person name="Teske A.P."/>
            <person name="Dick G.J."/>
        </authorList>
    </citation>
    <scope>NUCLEOTIDE SEQUENCE [LARGE SCALE GENOMIC DNA]</scope>
    <source>
        <strain evidence="1">DG_78</strain>
    </source>
</reference>